<evidence type="ECO:0000313" key="1">
    <source>
        <dbReference type="EMBL" id="MBB4036614.1"/>
    </source>
</evidence>
<gene>
    <name evidence="1" type="ORF">GGR21_002520</name>
</gene>
<organism evidence="1 2">
    <name type="scientific">Dysgonomonas hofstadii</name>
    <dbReference type="NCBI Taxonomy" id="637886"/>
    <lineage>
        <taxon>Bacteria</taxon>
        <taxon>Pseudomonadati</taxon>
        <taxon>Bacteroidota</taxon>
        <taxon>Bacteroidia</taxon>
        <taxon>Bacteroidales</taxon>
        <taxon>Dysgonomonadaceae</taxon>
        <taxon>Dysgonomonas</taxon>
    </lineage>
</organism>
<proteinExistence type="predicted"/>
<dbReference type="Proteomes" id="UP000555103">
    <property type="component" value="Unassembled WGS sequence"/>
</dbReference>
<sequence>MEENKSTNRKNNTTLAGQQIVTRFYIAVHEIINRKTIRGVQTFTRMYGIDRRAFKIVEANPQRKMFDTGWLNYLVKDFNVNPEWLLTGRGSMFKEDSVTVKKA</sequence>
<dbReference type="GO" id="GO:0003677">
    <property type="term" value="F:DNA binding"/>
    <property type="evidence" value="ECO:0007669"/>
    <property type="project" value="InterPro"/>
</dbReference>
<dbReference type="Gene3D" id="1.10.260.40">
    <property type="entry name" value="lambda repressor-like DNA-binding domains"/>
    <property type="match status" value="1"/>
</dbReference>
<dbReference type="EMBL" id="JACIEP010000008">
    <property type="protein sequence ID" value="MBB4036614.1"/>
    <property type="molecule type" value="Genomic_DNA"/>
</dbReference>
<comment type="caution">
    <text evidence="1">The sequence shown here is derived from an EMBL/GenBank/DDBJ whole genome shotgun (WGS) entry which is preliminary data.</text>
</comment>
<evidence type="ECO:0000313" key="2">
    <source>
        <dbReference type="Proteomes" id="UP000555103"/>
    </source>
</evidence>
<name>A0A840CSI5_9BACT</name>
<keyword evidence="2" id="KW-1185">Reference proteome</keyword>
<dbReference type="AlphaFoldDB" id="A0A840CSI5"/>
<evidence type="ECO:0008006" key="3">
    <source>
        <dbReference type="Google" id="ProtNLM"/>
    </source>
</evidence>
<dbReference type="InterPro" id="IPR010982">
    <property type="entry name" value="Lambda_DNA-bd_dom_sf"/>
</dbReference>
<dbReference type="RefSeq" id="WP_183307512.1">
    <property type="nucleotide sequence ID" value="NZ_JACIEP010000008.1"/>
</dbReference>
<protein>
    <recommendedName>
        <fullName evidence="3">Bacteriophage CI repressor helix-turn-helix domain-containing protein</fullName>
    </recommendedName>
</protein>
<accession>A0A840CSI5</accession>
<reference evidence="1 2" key="1">
    <citation type="submission" date="2020-08" db="EMBL/GenBank/DDBJ databases">
        <title>Genomic Encyclopedia of Type Strains, Phase IV (KMG-IV): sequencing the most valuable type-strain genomes for metagenomic binning, comparative biology and taxonomic classification.</title>
        <authorList>
            <person name="Goeker M."/>
        </authorList>
    </citation>
    <scope>NUCLEOTIDE SEQUENCE [LARGE SCALE GENOMIC DNA]</scope>
    <source>
        <strain evidence="1 2">DSM 104969</strain>
    </source>
</reference>